<name>A0A0B7AA02_9EUPU</name>
<dbReference type="EMBL" id="HACG01029966">
    <property type="protein sequence ID" value="CEK76831.1"/>
    <property type="molecule type" value="Transcribed_RNA"/>
</dbReference>
<accession>A0A0B7AA02</accession>
<dbReference type="AlphaFoldDB" id="A0A0B7AA02"/>
<organism evidence="1">
    <name type="scientific">Arion vulgaris</name>
    <dbReference type="NCBI Taxonomy" id="1028688"/>
    <lineage>
        <taxon>Eukaryota</taxon>
        <taxon>Metazoa</taxon>
        <taxon>Spiralia</taxon>
        <taxon>Lophotrochozoa</taxon>
        <taxon>Mollusca</taxon>
        <taxon>Gastropoda</taxon>
        <taxon>Heterobranchia</taxon>
        <taxon>Euthyneura</taxon>
        <taxon>Panpulmonata</taxon>
        <taxon>Eupulmonata</taxon>
        <taxon>Stylommatophora</taxon>
        <taxon>Helicina</taxon>
        <taxon>Arionoidea</taxon>
        <taxon>Arionidae</taxon>
        <taxon>Arion</taxon>
    </lineage>
</organism>
<evidence type="ECO:0000313" key="1">
    <source>
        <dbReference type="EMBL" id="CEK76831.1"/>
    </source>
</evidence>
<gene>
    <name evidence="1" type="primary">ORF101720</name>
</gene>
<protein>
    <submittedName>
        <fullName evidence="1">Uncharacterized protein</fullName>
    </submittedName>
</protein>
<reference evidence="1" key="1">
    <citation type="submission" date="2014-12" db="EMBL/GenBank/DDBJ databases">
        <title>Insight into the proteome of Arion vulgaris.</title>
        <authorList>
            <person name="Aradska J."/>
            <person name="Bulat T."/>
            <person name="Smidak R."/>
            <person name="Sarate P."/>
            <person name="Gangsoo J."/>
            <person name="Sialana F."/>
            <person name="Bilban M."/>
            <person name="Lubec G."/>
        </authorList>
    </citation>
    <scope>NUCLEOTIDE SEQUENCE</scope>
    <source>
        <tissue evidence="1">Skin</tissue>
    </source>
</reference>
<sequence length="51" mass="6194">MEKTKYRQELKEMNNRWNTIQVQQTSTETNGELLLLHYSPRTSQARKRDIK</sequence>
<proteinExistence type="predicted"/>